<evidence type="ECO:0000313" key="4">
    <source>
        <dbReference type="Proteomes" id="UP001626550"/>
    </source>
</evidence>
<reference evidence="3 4" key="1">
    <citation type="submission" date="2024-11" db="EMBL/GenBank/DDBJ databases">
        <title>Adaptive evolution of stress response genes in parasites aligns with host niche diversity.</title>
        <authorList>
            <person name="Hahn C."/>
            <person name="Resl P."/>
        </authorList>
    </citation>
    <scope>NUCLEOTIDE SEQUENCE [LARGE SCALE GENOMIC DNA]</scope>
    <source>
        <strain evidence="3">EGGRZ-B1_66</strain>
        <tissue evidence="3">Body</tissue>
    </source>
</reference>
<dbReference type="AlphaFoldDB" id="A0ABD2Q562"/>
<dbReference type="Proteomes" id="UP001626550">
    <property type="component" value="Unassembled WGS sequence"/>
</dbReference>
<evidence type="ECO:0000259" key="2">
    <source>
        <dbReference type="Pfam" id="PF11838"/>
    </source>
</evidence>
<dbReference type="InterPro" id="IPR024571">
    <property type="entry name" value="ERAP1-like_C_dom"/>
</dbReference>
<dbReference type="Pfam" id="PF11838">
    <property type="entry name" value="ERAP1_C"/>
    <property type="match status" value="1"/>
</dbReference>
<dbReference type="EMBL" id="JBJKFK010001348">
    <property type="protein sequence ID" value="KAL3313326.1"/>
    <property type="molecule type" value="Genomic_DNA"/>
</dbReference>
<evidence type="ECO:0000256" key="1">
    <source>
        <dbReference type="ARBA" id="ARBA00010136"/>
    </source>
</evidence>
<feature type="domain" description="ERAP1-like C-terminal" evidence="2">
    <location>
        <begin position="36"/>
        <end position="207"/>
    </location>
</feature>
<dbReference type="Gene3D" id="1.25.50.20">
    <property type="match status" value="1"/>
</dbReference>
<sequence length="218" mass="26021">MYPNELADNTYSRVIWFNQSVANMTFRSSSNQDQGFILNVQRRGYYLVDYDEKLFSKISQQLLSDHRRIPVENRATFFSDTWRLVEYNETSVSKFLDLTRYLKNEKSATVWERVAQTFMILYPRIAENHSLAMQLNLYMSGLIEDHVKRIDFSWKDESMDYRARKLDYSIATIACQLDHEEFSRRAMVEFEKIKDNVEDNLLVSIFLAIFIHPELRIH</sequence>
<comment type="similarity">
    <text evidence="1">Belongs to the peptidase M1 family.</text>
</comment>
<accession>A0ABD2Q562</accession>
<name>A0ABD2Q562_9PLAT</name>
<protein>
    <recommendedName>
        <fullName evidence="2">ERAP1-like C-terminal domain-containing protein</fullName>
    </recommendedName>
</protein>
<keyword evidence="4" id="KW-1185">Reference proteome</keyword>
<proteinExistence type="inferred from homology"/>
<dbReference type="PANTHER" id="PTHR11533">
    <property type="entry name" value="PROTEASE M1 ZINC METALLOPROTEASE"/>
    <property type="match status" value="1"/>
</dbReference>
<dbReference type="InterPro" id="IPR050344">
    <property type="entry name" value="Peptidase_M1_aminopeptidases"/>
</dbReference>
<dbReference type="PANTHER" id="PTHR11533:SF299">
    <property type="entry name" value="AMINOPEPTIDASE"/>
    <property type="match status" value="1"/>
</dbReference>
<evidence type="ECO:0000313" key="3">
    <source>
        <dbReference type="EMBL" id="KAL3313326.1"/>
    </source>
</evidence>
<comment type="caution">
    <text evidence="3">The sequence shown here is derived from an EMBL/GenBank/DDBJ whole genome shotgun (WGS) entry which is preliminary data.</text>
</comment>
<gene>
    <name evidence="3" type="ORF">Ciccas_008074</name>
</gene>
<organism evidence="3 4">
    <name type="scientific">Cichlidogyrus casuarinus</name>
    <dbReference type="NCBI Taxonomy" id="1844966"/>
    <lineage>
        <taxon>Eukaryota</taxon>
        <taxon>Metazoa</taxon>
        <taxon>Spiralia</taxon>
        <taxon>Lophotrochozoa</taxon>
        <taxon>Platyhelminthes</taxon>
        <taxon>Monogenea</taxon>
        <taxon>Monopisthocotylea</taxon>
        <taxon>Dactylogyridea</taxon>
        <taxon>Ancyrocephalidae</taxon>
        <taxon>Cichlidogyrus</taxon>
    </lineage>
</organism>